<dbReference type="Proteomes" id="UP000765509">
    <property type="component" value="Unassembled WGS sequence"/>
</dbReference>
<keyword evidence="9" id="KW-1185">Reference proteome</keyword>
<evidence type="ECO:0000259" key="7">
    <source>
        <dbReference type="Pfam" id="PF17917"/>
    </source>
</evidence>
<evidence type="ECO:0000313" key="8">
    <source>
        <dbReference type="EMBL" id="MBW0492809.1"/>
    </source>
</evidence>
<keyword evidence="2" id="KW-0548">Nucleotidyltransferase</keyword>
<organism evidence="8 9">
    <name type="scientific">Austropuccinia psidii MF-1</name>
    <dbReference type="NCBI Taxonomy" id="1389203"/>
    <lineage>
        <taxon>Eukaryota</taxon>
        <taxon>Fungi</taxon>
        <taxon>Dikarya</taxon>
        <taxon>Basidiomycota</taxon>
        <taxon>Pucciniomycotina</taxon>
        <taxon>Pucciniomycetes</taxon>
        <taxon>Pucciniales</taxon>
        <taxon>Sphaerophragmiaceae</taxon>
        <taxon>Austropuccinia</taxon>
    </lineage>
</organism>
<accession>A0A9Q3CWY9</accession>
<proteinExistence type="predicted"/>
<dbReference type="EMBL" id="AVOT02011767">
    <property type="protein sequence ID" value="MBW0492809.1"/>
    <property type="molecule type" value="Genomic_DNA"/>
</dbReference>
<keyword evidence="3" id="KW-0540">Nuclease</keyword>
<gene>
    <name evidence="8" type="ORF">O181_032524</name>
</gene>
<dbReference type="Pfam" id="PF17917">
    <property type="entry name" value="RT_RNaseH"/>
    <property type="match status" value="1"/>
</dbReference>
<dbReference type="AlphaFoldDB" id="A0A9Q3CWY9"/>
<feature type="domain" description="Reverse transcriptase RNase H-like" evidence="7">
    <location>
        <begin position="2"/>
        <end position="54"/>
    </location>
</feature>
<keyword evidence="6" id="KW-0695">RNA-directed DNA polymerase</keyword>
<protein>
    <recommendedName>
        <fullName evidence="7">Reverse transcriptase RNase H-like domain-containing protein</fullName>
    </recommendedName>
</protein>
<dbReference type="InterPro" id="IPR041373">
    <property type="entry name" value="RT_RNaseH"/>
</dbReference>
<evidence type="ECO:0000256" key="5">
    <source>
        <dbReference type="ARBA" id="ARBA00022801"/>
    </source>
</evidence>
<evidence type="ECO:0000256" key="2">
    <source>
        <dbReference type="ARBA" id="ARBA00022695"/>
    </source>
</evidence>
<keyword evidence="1" id="KW-0808">Transferase</keyword>
<evidence type="ECO:0000313" key="9">
    <source>
        <dbReference type="Proteomes" id="UP000765509"/>
    </source>
</evidence>
<evidence type="ECO:0000256" key="4">
    <source>
        <dbReference type="ARBA" id="ARBA00022759"/>
    </source>
</evidence>
<dbReference type="OrthoDB" id="3271192at2759"/>
<sequence>MECLCLVWALDKLHYYIDGSVFKVIINCNAVKSHFSMKTPNRHMLRCQIAIQEYRGNMTIAHKAGDIHKNANGLSRWALANTPDNPASLPLKKTHRFQFKGFKELILGLNSLKR</sequence>
<dbReference type="GO" id="GO:0004519">
    <property type="term" value="F:endonuclease activity"/>
    <property type="evidence" value="ECO:0007669"/>
    <property type="project" value="UniProtKB-KW"/>
</dbReference>
<name>A0A9Q3CWY9_9BASI</name>
<evidence type="ECO:0000256" key="6">
    <source>
        <dbReference type="ARBA" id="ARBA00022918"/>
    </source>
</evidence>
<comment type="caution">
    <text evidence="8">The sequence shown here is derived from an EMBL/GenBank/DDBJ whole genome shotgun (WGS) entry which is preliminary data.</text>
</comment>
<dbReference type="GO" id="GO:0003964">
    <property type="term" value="F:RNA-directed DNA polymerase activity"/>
    <property type="evidence" value="ECO:0007669"/>
    <property type="project" value="UniProtKB-KW"/>
</dbReference>
<reference evidence="8" key="1">
    <citation type="submission" date="2021-03" db="EMBL/GenBank/DDBJ databases">
        <title>Draft genome sequence of rust myrtle Austropuccinia psidii MF-1, a brazilian biotype.</title>
        <authorList>
            <person name="Quecine M.C."/>
            <person name="Pachon D.M.R."/>
            <person name="Bonatelli M.L."/>
            <person name="Correr F.H."/>
            <person name="Franceschini L.M."/>
            <person name="Leite T.F."/>
            <person name="Margarido G.R.A."/>
            <person name="Almeida C.A."/>
            <person name="Ferrarezi J.A."/>
            <person name="Labate C.A."/>
        </authorList>
    </citation>
    <scope>NUCLEOTIDE SEQUENCE</scope>
    <source>
        <strain evidence="8">MF-1</strain>
    </source>
</reference>
<keyword evidence="4" id="KW-0255">Endonuclease</keyword>
<evidence type="ECO:0000256" key="1">
    <source>
        <dbReference type="ARBA" id="ARBA00022679"/>
    </source>
</evidence>
<evidence type="ECO:0000256" key="3">
    <source>
        <dbReference type="ARBA" id="ARBA00022722"/>
    </source>
</evidence>
<keyword evidence="5" id="KW-0378">Hydrolase</keyword>
<dbReference type="GO" id="GO:0016787">
    <property type="term" value="F:hydrolase activity"/>
    <property type="evidence" value="ECO:0007669"/>
    <property type="project" value="UniProtKB-KW"/>
</dbReference>